<dbReference type="STRING" id="569882.SAMN04490248_12344"/>
<dbReference type="OrthoDB" id="7658988at2"/>
<dbReference type="RefSeq" id="WP_093119884.1">
    <property type="nucleotide sequence ID" value="NZ_FODS01000023.1"/>
</dbReference>
<evidence type="ECO:0000313" key="2">
    <source>
        <dbReference type="Proteomes" id="UP000198893"/>
    </source>
</evidence>
<dbReference type="Proteomes" id="UP000198893">
    <property type="component" value="Unassembled WGS sequence"/>
</dbReference>
<dbReference type="AlphaFoldDB" id="A0A1H8V047"/>
<accession>A0A1H8V047</accession>
<sequence length="97" mass="10813">MRTTRNGNRGATRLRLRRRKSDPMRDFDALPPHLRCWLAQAARPWSPASCLAIWRRCARGGCDVTEALARLDQIEAAMLARDAPPAAMASQSVEARA</sequence>
<dbReference type="EMBL" id="FODS01000023">
    <property type="protein sequence ID" value="SEP08188.1"/>
    <property type="molecule type" value="Genomic_DNA"/>
</dbReference>
<organism evidence="1 2">
    <name type="scientific">Salinihabitans flavidus</name>
    <dbReference type="NCBI Taxonomy" id="569882"/>
    <lineage>
        <taxon>Bacteria</taxon>
        <taxon>Pseudomonadati</taxon>
        <taxon>Pseudomonadota</taxon>
        <taxon>Alphaproteobacteria</taxon>
        <taxon>Rhodobacterales</taxon>
        <taxon>Roseobacteraceae</taxon>
        <taxon>Salinihabitans</taxon>
    </lineage>
</organism>
<dbReference type="InterPro" id="IPR045386">
    <property type="entry name" value="DUF6525"/>
</dbReference>
<proteinExistence type="predicted"/>
<name>A0A1H8V047_9RHOB</name>
<reference evidence="1 2" key="1">
    <citation type="submission" date="2016-10" db="EMBL/GenBank/DDBJ databases">
        <authorList>
            <person name="de Groot N.N."/>
        </authorList>
    </citation>
    <scope>NUCLEOTIDE SEQUENCE [LARGE SCALE GENOMIC DNA]</scope>
    <source>
        <strain evidence="1 2">DSM 27842</strain>
    </source>
</reference>
<evidence type="ECO:0000313" key="1">
    <source>
        <dbReference type="EMBL" id="SEP08188.1"/>
    </source>
</evidence>
<keyword evidence="2" id="KW-1185">Reference proteome</keyword>
<dbReference type="Pfam" id="PF20135">
    <property type="entry name" value="DUF6525"/>
    <property type="match status" value="1"/>
</dbReference>
<protein>
    <submittedName>
        <fullName evidence="1">Uncharacterized protein</fullName>
    </submittedName>
</protein>
<gene>
    <name evidence="1" type="ORF">SAMN04490248_12344</name>
</gene>